<dbReference type="Gene3D" id="1.10.10.10">
    <property type="entry name" value="Winged helix-like DNA-binding domain superfamily/Winged helix DNA-binding domain"/>
    <property type="match status" value="1"/>
</dbReference>
<feature type="domain" description="Metallo-beta-lactamase" evidence="1">
    <location>
        <begin position="12"/>
        <end position="97"/>
    </location>
</feature>
<dbReference type="GeneID" id="30036149"/>
<dbReference type="GO" id="GO:0044550">
    <property type="term" value="P:secondary metabolite biosynthetic process"/>
    <property type="evidence" value="ECO:0007669"/>
    <property type="project" value="TreeGrafter"/>
</dbReference>
<dbReference type="InterPro" id="IPR036866">
    <property type="entry name" value="RibonucZ/Hydroxyglut_hydro"/>
</dbReference>
<evidence type="ECO:0000313" key="4">
    <source>
        <dbReference type="Proteomes" id="UP000189580"/>
    </source>
</evidence>
<dbReference type="InterPro" id="IPR036388">
    <property type="entry name" value="WH-like_DNA-bd_sf"/>
</dbReference>
<dbReference type="PANTHER" id="PTHR23131">
    <property type="entry name" value="ENDORIBONUCLEASE LACTB2"/>
    <property type="match status" value="1"/>
</dbReference>
<dbReference type="EMBL" id="CP014500">
    <property type="protein sequence ID" value="ANB11256.1"/>
    <property type="molecule type" value="Genomic_DNA"/>
</dbReference>
<name>A0A167C5V1_9ASCO</name>
<dbReference type="Pfam" id="PF00753">
    <property type="entry name" value="Lactamase_B"/>
    <property type="match status" value="1"/>
</dbReference>
<feature type="domain" description="LACTB2 winged helix" evidence="2">
    <location>
        <begin position="135"/>
        <end position="180"/>
    </location>
</feature>
<dbReference type="AlphaFoldDB" id="A0A167C5V1"/>
<dbReference type="InterPro" id="IPR001279">
    <property type="entry name" value="Metallo-B-lactamas"/>
</dbReference>
<protein>
    <recommendedName>
        <fullName evidence="5">Metallo-beta-lactamase domain-containing protein</fullName>
    </recommendedName>
</protein>
<evidence type="ECO:0000313" key="3">
    <source>
        <dbReference type="EMBL" id="ANB11256.1"/>
    </source>
</evidence>
<dbReference type="OrthoDB" id="17458at2759"/>
<gene>
    <name evidence="3" type="ORF">AWJ20_4059</name>
</gene>
<reference evidence="3 4" key="1">
    <citation type="submission" date="2016-02" db="EMBL/GenBank/DDBJ databases">
        <title>Complete genome sequence and transcriptome regulation of the pentose utilising yeast Sugiyamaella lignohabitans.</title>
        <authorList>
            <person name="Bellasio M."/>
            <person name="Peymann A."/>
            <person name="Valli M."/>
            <person name="Sipitzky M."/>
            <person name="Graf A."/>
            <person name="Sauer M."/>
            <person name="Marx H."/>
            <person name="Mattanovich D."/>
        </authorList>
    </citation>
    <scope>NUCLEOTIDE SEQUENCE [LARGE SCALE GENOMIC DNA]</scope>
    <source>
        <strain evidence="3 4">CBS 10342</strain>
    </source>
</reference>
<dbReference type="KEGG" id="slb:AWJ20_4059"/>
<accession>A0A167C5V1</accession>
<dbReference type="Pfam" id="PF17778">
    <property type="entry name" value="WHD_BLACT"/>
    <property type="match status" value="1"/>
</dbReference>
<organism evidence="3 4">
    <name type="scientific">Sugiyamaella lignohabitans</name>
    <dbReference type="NCBI Taxonomy" id="796027"/>
    <lineage>
        <taxon>Eukaryota</taxon>
        <taxon>Fungi</taxon>
        <taxon>Dikarya</taxon>
        <taxon>Ascomycota</taxon>
        <taxon>Saccharomycotina</taxon>
        <taxon>Dipodascomycetes</taxon>
        <taxon>Dipodascales</taxon>
        <taxon>Trichomonascaceae</taxon>
        <taxon>Sugiyamaella</taxon>
    </lineage>
</organism>
<dbReference type="PANTHER" id="PTHR23131:SF0">
    <property type="entry name" value="ENDORIBONUCLEASE LACTB2"/>
    <property type="match status" value="1"/>
</dbReference>
<dbReference type="Gene3D" id="3.60.15.10">
    <property type="entry name" value="Ribonuclease Z/Hydroxyacylglutathione hydrolase-like"/>
    <property type="match status" value="1"/>
</dbReference>
<evidence type="ECO:0008006" key="5">
    <source>
        <dbReference type="Google" id="ProtNLM"/>
    </source>
</evidence>
<evidence type="ECO:0000259" key="1">
    <source>
        <dbReference type="Pfam" id="PF00753"/>
    </source>
</evidence>
<dbReference type="InterPro" id="IPR050662">
    <property type="entry name" value="Sec-metab_biosynth-thioest"/>
</dbReference>
<dbReference type="RefSeq" id="XP_018733733.1">
    <property type="nucleotide sequence ID" value="XM_018881110.1"/>
</dbReference>
<evidence type="ECO:0000259" key="2">
    <source>
        <dbReference type="Pfam" id="PF17778"/>
    </source>
</evidence>
<dbReference type="InterPro" id="IPR041516">
    <property type="entry name" value="LACTB2_WH"/>
</dbReference>
<keyword evidence="4" id="KW-1185">Reference proteome</keyword>
<dbReference type="Proteomes" id="UP000189580">
    <property type="component" value="Chromosome c"/>
</dbReference>
<dbReference type="SUPFAM" id="SSF56281">
    <property type="entry name" value="Metallo-hydrolase/oxidoreductase"/>
    <property type="match status" value="1"/>
</dbReference>
<proteinExistence type="predicted"/>
<sequence>MGEPDSLPENLHSVGVKPIIDGQIFKVEGATLVSHYTPGHTDDHMVFWLEEEEALFSADNVLGGSTTVFSDLKVYLETLNKMAKIGNGKLGKIYPGHGPVIYDGPQVIKDYISHRKAREDQILELLNGSSEPLSLSDIAAELYKDISAEASAYIERGVLLHLDKLLQENRAFKDPDSGEWTSLSRAKL</sequence>